<dbReference type="GO" id="GO:0016020">
    <property type="term" value="C:membrane"/>
    <property type="evidence" value="ECO:0007669"/>
    <property type="project" value="UniProtKB-SubCell"/>
</dbReference>
<dbReference type="PROSITE" id="PS50030">
    <property type="entry name" value="UBA"/>
    <property type="match status" value="1"/>
</dbReference>
<dbReference type="SUPFAM" id="SSF46934">
    <property type="entry name" value="UBA-like"/>
    <property type="match status" value="1"/>
</dbReference>
<comment type="subcellular location">
    <subcellularLocation>
        <location evidence="1">Membrane</location>
        <topology evidence="1">Multi-pass membrane protein</topology>
    </subcellularLocation>
</comment>
<feature type="transmembrane region" description="Helical" evidence="6">
    <location>
        <begin position="96"/>
        <end position="121"/>
    </location>
</feature>
<dbReference type="SUPFAM" id="SSF144091">
    <property type="entry name" value="Rhomboid-like"/>
    <property type="match status" value="1"/>
</dbReference>
<evidence type="ECO:0000256" key="2">
    <source>
        <dbReference type="ARBA" id="ARBA00022692"/>
    </source>
</evidence>
<dbReference type="InterPro" id="IPR035952">
    <property type="entry name" value="Rhomboid-like_sf"/>
</dbReference>
<dbReference type="EMBL" id="IACT01004211">
    <property type="protein sequence ID" value="LAC23410.1"/>
    <property type="molecule type" value="mRNA"/>
</dbReference>
<proteinExistence type="evidence at transcript level"/>
<sequence>MATILSRSSTTGFYNAPVTKGLMGCLFLTCTSLNVPLFAHLRRYLICKLPEVISRGEIWRILFAKLSFVDMKDLVVGFLLMYYFRIFERRYGSHKFASYLMANQCITTLLEVVTVLVLHYFRWDLYNGGHLPPGPYGVIFPLFVSYYCDIPRVTQTRVLGVPITGKTLTYLLGLQLAYTSPATAISALCGVVSGLIYRYNVFYIQRLTFIPAIVGRCAAATLGPLLASAPPQESLTGATLELQRQEEMELWDQQMMQRQRGRNNIQNLMGGNNGNNRRGEDLNGFLNQQPPPPPTEEQIDQLVAMGFERSRVLNALRASHNDLNTATHILLHQAS</sequence>
<evidence type="ECO:0000313" key="9">
    <source>
        <dbReference type="EMBL" id="LAC23410.1"/>
    </source>
</evidence>
<dbReference type="SMART" id="SM00165">
    <property type="entry name" value="UBA"/>
    <property type="match status" value="1"/>
</dbReference>
<accession>A0A2P2I653</accession>
<feature type="domain" description="UBA" evidence="7">
    <location>
        <begin position="293"/>
        <end position="333"/>
    </location>
</feature>
<keyword evidence="2 6" id="KW-0812">Transmembrane</keyword>
<keyword evidence="4 6" id="KW-0472">Membrane</keyword>
<reference evidence="9" key="1">
    <citation type="submission" date="2017-11" db="EMBL/GenBank/DDBJ databases">
        <title>The sensing device of the deep-sea amphipod.</title>
        <authorList>
            <person name="Kobayashi H."/>
            <person name="Nagahama T."/>
            <person name="Arai W."/>
            <person name="Sasagawa Y."/>
            <person name="Umeda M."/>
            <person name="Hayashi T."/>
            <person name="Nikaido I."/>
            <person name="Watanabe H."/>
            <person name="Oguri K."/>
            <person name="Kitazato H."/>
            <person name="Fujioka K."/>
            <person name="Kido Y."/>
            <person name="Takami H."/>
        </authorList>
    </citation>
    <scope>NUCLEOTIDE SEQUENCE</scope>
    <source>
        <tissue evidence="9">Whole body</tissue>
    </source>
</reference>
<dbReference type="InterPro" id="IPR009060">
    <property type="entry name" value="UBA-like_sf"/>
</dbReference>
<dbReference type="GO" id="GO:0004252">
    <property type="term" value="F:serine-type endopeptidase activity"/>
    <property type="evidence" value="ECO:0007669"/>
    <property type="project" value="TreeGrafter"/>
</dbReference>
<dbReference type="Gene3D" id="1.20.1540.10">
    <property type="entry name" value="Rhomboid-like"/>
    <property type="match status" value="1"/>
</dbReference>
<evidence type="ECO:0000256" key="6">
    <source>
        <dbReference type="SAM" id="Phobius"/>
    </source>
</evidence>
<dbReference type="EMBL" id="IACF01003787">
    <property type="protein sequence ID" value="LAB69396.1"/>
    <property type="molecule type" value="mRNA"/>
</dbReference>
<protein>
    <submittedName>
        <fullName evidence="8">Ubiquitin-associated domain-containing protein 2-like</fullName>
    </submittedName>
</protein>
<feature type="transmembrane region" description="Helical" evidence="6">
    <location>
        <begin position="176"/>
        <end position="197"/>
    </location>
</feature>
<feature type="region of interest" description="Disordered" evidence="5">
    <location>
        <begin position="265"/>
        <end position="297"/>
    </location>
</feature>
<organism evidence="8">
    <name type="scientific">Hirondellea gigas</name>
    <dbReference type="NCBI Taxonomy" id="1518452"/>
    <lineage>
        <taxon>Eukaryota</taxon>
        <taxon>Metazoa</taxon>
        <taxon>Ecdysozoa</taxon>
        <taxon>Arthropoda</taxon>
        <taxon>Crustacea</taxon>
        <taxon>Multicrustacea</taxon>
        <taxon>Malacostraca</taxon>
        <taxon>Eumalacostraca</taxon>
        <taxon>Peracarida</taxon>
        <taxon>Amphipoda</taxon>
        <taxon>Amphilochidea</taxon>
        <taxon>Lysianassida</taxon>
        <taxon>Lysianassidira</taxon>
        <taxon>Lysianassoidea</taxon>
        <taxon>Lysianassidae</taxon>
        <taxon>Hirondellea</taxon>
    </lineage>
</organism>
<evidence type="ECO:0000256" key="4">
    <source>
        <dbReference type="ARBA" id="ARBA00023136"/>
    </source>
</evidence>
<dbReference type="Gene3D" id="1.10.8.10">
    <property type="entry name" value="DNA helicase RuvA subunit, C-terminal domain"/>
    <property type="match status" value="1"/>
</dbReference>
<name>A0A2P2I653_9CRUS</name>
<feature type="compositionally biased region" description="Low complexity" evidence="5">
    <location>
        <begin position="265"/>
        <end position="276"/>
    </location>
</feature>
<feature type="transmembrane region" description="Helical" evidence="6">
    <location>
        <begin position="21"/>
        <end position="41"/>
    </location>
</feature>
<evidence type="ECO:0000313" key="8">
    <source>
        <dbReference type="EMBL" id="LAB69396.1"/>
    </source>
</evidence>
<dbReference type="Pfam" id="PF00627">
    <property type="entry name" value="UBA"/>
    <property type="match status" value="1"/>
</dbReference>
<dbReference type="AlphaFoldDB" id="A0A2P2I653"/>
<feature type="transmembrane region" description="Helical" evidence="6">
    <location>
        <begin position="61"/>
        <end position="84"/>
    </location>
</feature>
<evidence type="ECO:0000259" key="7">
    <source>
        <dbReference type="PROSITE" id="PS50030"/>
    </source>
</evidence>
<evidence type="ECO:0000256" key="5">
    <source>
        <dbReference type="SAM" id="MobiDB-lite"/>
    </source>
</evidence>
<evidence type="ECO:0000256" key="3">
    <source>
        <dbReference type="ARBA" id="ARBA00022989"/>
    </source>
</evidence>
<dbReference type="PANTHER" id="PTHR43066:SF21">
    <property type="entry name" value="UBIQUITIN-ASSOCIATED DOMAIN-CONTAINING PROTEIN 2"/>
    <property type="match status" value="1"/>
</dbReference>
<evidence type="ECO:0000256" key="1">
    <source>
        <dbReference type="ARBA" id="ARBA00004141"/>
    </source>
</evidence>
<reference evidence="8" key="2">
    <citation type="journal article" date="2018" name="Biosci. Biotechnol. Biochem.">
        <title>Polysaccharide hydrolase of the hadal zone amphipods Hirondellea gigas.</title>
        <authorList>
            <person name="Kobayashi H."/>
            <person name="Nagahama T."/>
            <person name="Arai W."/>
            <person name="Sasagawa Y."/>
            <person name="Umeda M."/>
            <person name="Hayashi T."/>
            <person name="Nikaido I."/>
            <person name="Watanabe H."/>
            <person name="Oguri K."/>
            <person name="Kitazato H."/>
            <person name="Fujioka K."/>
            <person name="Kido Y."/>
            <person name="Takami H."/>
        </authorList>
    </citation>
    <scope>NUCLEOTIDE SEQUENCE</scope>
    <source>
        <tissue evidence="8">Whole body</tissue>
    </source>
</reference>
<dbReference type="PANTHER" id="PTHR43066">
    <property type="entry name" value="RHOMBOID-RELATED PROTEIN"/>
    <property type="match status" value="1"/>
</dbReference>
<keyword evidence="3 6" id="KW-1133">Transmembrane helix</keyword>
<dbReference type="InterPro" id="IPR015940">
    <property type="entry name" value="UBA"/>
</dbReference>